<dbReference type="InterPro" id="IPR050186">
    <property type="entry name" value="TPT_transporter"/>
</dbReference>
<evidence type="ECO:0000256" key="4">
    <source>
        <dbReference type="ARBA" id="ARBA00023136"/>
    </source>
</evidence>
<evidence type="ECO:0000259" key="6">
    <source>
        <dbReference type="Pfam" id="PF03151"/>
    </source>
</evidence>
<dbReference type="AlphaFoldDB" id="A0A0R3RSD5"/>
<keyword evidence="2 5" id="KW-0812">Transmembrane</keyword>
<evidence type="ECO:0000313" key="7">
    <source>
        <dbReference type="Proteomes" id="UP000050640"/>
    </source>
</evidence>
<protein>
    <submittedName>
        <fullName evidence="8">TPT domain-containing protein</fullName>
    </submittedName>
</protein>
<reference evidence="8" key="1">
    <citation type="submission" date="2017-02" db="UniProtKB">
        <authorList>
            <consortium name="WormBaseParasite"/>
        </authorList>
    </citation>
    <scope>IDENTIFICATION</scope>
</reference>
<keyword evidence="3 5" id="KW-1133">Transmembrane helix</keyword>
<dbReference type="WBParaSite" id="EEL_0000473301-mRNA-1">
    <property type="protein sequence ID" value="EEL_0000473301-mRNA-1"/>
    <property type="gene ID" value="EEL_0000473301"/>
</dbReference>
<dbReference type="GO" id="GO:0016020">
    <property type="term" value="C:membrane"/>
    <property type="evidence" value="ECO:0007669"/>
    <property type="project" value="UniProtKB-SubCell"/>
</dbReference>
<organism evidence="7 8">
    <name type="scientific">Elaeophora elaphi</name>
    <dbReference type="NCBI Taxonomy" id="1147741"/>
    <lineage>
        <taxon>Eukaryota</taxon>
        <taxon>Metazoa</taxon>
        <taxon>Ecdysozoa</taxon>
        <taxon>Nematoda</taxon>
        <taxon>Chromadorea</taxon>
        <taxon>Rhabditida</taxon>
        <taxon>Spirurina</taxon>
        <taxon>Spiruromorpha</taxon>
        <taxon>Filarioidea</taxon>
        <taxon>Onchocercidae</taxon>
        <taxon>Elaeophora</taxon>
    </lineage>
</organism>
<feature type="transmembrane region" description="Helical" evidence="5">
    <location>
        <begin position="284"/>
        <end position="302"/>
    </location>
</feature>
<name>A0A0R3RSD5_9BILA</name>
<feature type="transmembrane region" description="Helical" evidence="5">
    <location>
        <begin position="100"/>
        <end position="121"/>
    </location>
</feature>
<keyword evidence="7" id="KW-1185">Reference proteome</keyword>
<feature type="transmembrane region" description="Helical" evidence="5">
    <location>
        <begin position="75"/>
        <end position="94"/>
    </location>
</feature>
<feature type="transmembrane region" description="Helical" evidence="5">
    <location>
        <begin position="7"/>
        <end position="27"/>
    </location>
</feature>
<sequence length="331" mass="36386">MEENSPLLIRISTAVAYAICSVLVVFINKLLLTNSGFPSFLIVGLGQMAATIVVLWFASLLGFVSIPSFDSSVPFKIFPLPIFYVLNLISGLGGTQRINLPMFTVLRRFSILLTMVLEYIVLGVKASYAVKVSVGLMILGSLIAAVFDLTFDVCGYSMILINDICTAANSVYMKQKLNAKKLGKYGLLYYNALFMILPVIILAWINEEFGKVHQYIIAGNMTIWVAVCLSFSFVCGFLLNCSIVLCTHHNSALTTSCVGPVKNLLVTYVGMFSSGDYLFEWNNFIGINISIVGSLLYTYVTFRTEKKVQSRTEISAGTGTLPKADDQQPLL</sequence>
<comment type="subcellular location">
    <subcellularLocation>
        <location evidence="1">Membrane</location>
        <topology evidence="1">Multi-pass membrane protein</topology>
    </subcellularLocation>
</comment>
<dbReference type="PANTHER" id="PTHR11132">
    <property type="entry name" value="SOLUTE CARRIER FAMILY 35"/>
    <property type="match status" value="1"/>
</dbReference>
<feature type="domain" description="Sugar phosphate transporter" evidence="6">
    <location>
        <begin position="19"/>
        <end position="297"/>
    </location>
</feature>
<proteinExistence type="predicted"/>
<feature type="transmembrane region" description="Helical" evidence="5">
    <location>
        <begin position="185"/>
        <end position="205"/>
    </location>
</feature>
<evidence type="ECO:0000256" key="3">
    <source>
        <dbReference type="ARBA" id="ARBA00022989"/>
    </source>
</evidence>
<dbReference type="InterPro" id="IPR004853">
    <property type="entry name" value="Sugar_P_trans_dom"/>
</dbReference>
<evidence type="ECO:0000256" key="5">
    <source>
        <dbReference type="SAM" id="Phobius"/>
    </source>
</evidence>
<dbReference type="Pfam" id="PF03151">
    <property type="entry name" value="TPT"/>
    <property type="match status" value="1"/>
</dbReference>
<feature type="transmembrane region" description="Helical" evidence="5">
    <location>
        <begin position="39"/>
        <end position="63"/>
    </location>
</feature>
<feature type="transmembrane region" description="Helical" evidence="5">
    <location>
        <begin position="217"/>
        <end position="239"/>
    </location>
</feature>
<keyword evidence="4 5" id="KW-0472">Membrane</keyword>
<evidence type="ECO:0000256" key="2">
    <source>
        <dbReference type="ARBA" id="ARBA00022692"/>
    </source>
</evidence>
<evidence type="ECO:0000256" key="1">
    <source>
        <dbReference type="ARBA" id="ARBA00004141"/>
    </source>
</evidence>
<accession>A0A0R3RSD5</accession>
<dbReference type="STRING" id="1147741.A0A0R3RSD5"/>
<evidence type="ECO:0000313" key="8">
    <source>
        <dbReference type="WBParaSite" id="EEL_0000473301-mRNA-1"/>
    </source>
</evidence>
<dbReference type="Proteomes" id="UP000050640">
    <property type="component" value="Unplaced"/>
</dbReference>
<feature type="transmembrane region" description="Helical" evidence="5">
    <location>
        <begin position="251"/>
        <end position="272"/>
    </location>
</feature>